<sequence>MGKFLQGILYLPQTVPFSCQIFLFCLFIYLYDTEVH</sequence>
<name>A0A2P2NAX4_RHIMU</name>
<organism evidence="2">
    <name type="scientific">Rhizophora mucronata</name>
    <name type="common">Asiatic mangrove</name>
    <dbReference type="NCBI Taxonomy" id="61149"/>
    <lineage>
        <taxon>Eukaryota</taxon>
        <taxon>Viridiplantae</taxon>
        <taxon>Streptophyta</taxon>
        <taxon>Embryophyta</taxon>
        <taxon>Tracheophyta</taxon>
        <taxon>Spermatophyta</taxon>
        <taxon>Magnoliopsida</taxon>
        <taxon>eudicotyledons</taxon>
        <taxon>Gunneridae</taxon>
        <taxon>Pentapetalae</taxon>
        <taxon>rosids</taxon>
        <taxon>fabids</taxon>
        <taxon>Malpighiales</taxon>
        <taxon>Rhizophoraceae</taxon>
        <taxon>Rhizophora</taxon>
    </lineage>
</organism>
<reference evidence="2" key="1">
    <citation type="submission" date="2018-02" db="EMBL/GenBank/DDBJ databases">
        <title>Rhizophora mucronata_Transcriptome.</title>
        <authorList>
            <person name="Meera S.P."/>
            <person name="Sreeshan A."/>
            <person name="Augustine A."/>
        </authorList>
    </citation>
    <scope>NUCLEOTIDE SEQUENCE</scope>
    <source>
        <tissue evidence="2">Leaf</tissue>
    </source>
</reference>
<protein>
    <submittedName>
        <fullName evidence="2">Uncharacterized protein</fullName>
    </submittedName>
</protein>
<feature type="transmembrane region" description="Helical" evidence="1">
    <location>
        <begin position="7"/>
        <end position="31"/>
    </location>
</feature>
<keyword evidence="1" id="KW-1133">Transmembrane helix</keyword>
<proteinExistence type="predicted"/>
<dbReference type="AlphaFoldDB" id="A0A2P2NAX4"/>
<keyword evidence="1" id="KW-0472">Membrane</keyword>
<keyword evidence="1" id="KW-0812">Transmembrane</keyword>
<accession>A0A2P2NAX4</accession>
<evidence type="ECO:0000256" key="1">
    <source>
        <dbReference type="SAM" id="Phobius"/>
    </source>
</evidence>
<dbReference type="EMBL" id="GGEC01059152">
    <property type="protein sequence ID" value="MBX39636.1"/>
    <property type="molecule type" value="Transcribed_RNA"/>
</dbReference>
<evidence type="ECO:0000313" key="2">
    <source>
        <dbReference type="EMBL" id="MBX39636.1"/>
    </source>
</evidence>